<dbReference type="AlphaFoldDB" id="A0A2G3E0D4"/>
<dbReference type="EMBL" id="PDYG01000123">
    <property type="protein sequence ID" value="PHU36742.1"/>
    <property type="molecule type" value="Genomic_DNA"/>
</dbReference>
<feature type="transmembrane region" description="Helical" evidence="1">
    <location>
        <begin position="90"/>
        <end position="112"/>
    </location>
</feature>
<reference evidence="2 3" key="2">
    <citation type="submission" date="2017-10" db="EMBL/GenBank/DDBJ databases">
        <authorList>
            <person name="Banno H."/>
            <person name="Chua N.-H."/>
        </authorList>
    </citation>
    <scope>NUCLEOTIDE SEQUENCE [LARGE SCALE GENOMIC DNA]</scope>
    <source>
        <strain evidence="2 3">JK623</strain>
    </source>
</reference>
<proteinExistence type="predicted"/>
<keyword evidence="1" id="KW-1133">Transmembrane helix</keyword>
<sequence>MSIFKRISLFWYVTAGLEVFLCALTWRQMNRDPMLYLFALFQDMLNEITLLAVAIPIFAGIILKETALSNLWILRLGGRGAWKRRIEKRILIISGIYTILLLLPLSIVWLIFGYRVDLAMNLTYFGLSLMGYFFSFNIIAFVIGIIKLKWNKDVLAFLVVYALCFMPFVVTKILGFVPIDYSSIVNSSLLIHANGYQWVQHAIICGWMAIVASLCQWVITVQSNRKDIMM</sequence>
<protein>
    <submittedName>
        <fullName evidence="2">Uncharacterized protein</fullName>
    </submittedName>
</protein>
<comment type="caution">
    <text evidence="2">The sequence shown here is derived from an EMBL/GenBank/DDBJ whole genome shotgun (WGS) entry which is preliminary data.</text>
</comment>
<accession>A0A2G3E0D4</accession>
<evidence type="ECO:0000256" key="1">
    <source>
        <dbReference type="SAM" id="Phobius"/>
    </source>
</evidence>
<feature type="transmembrane region" description="Helical" evidence="1">
    <location>
        <begin position="9"/>
        <end position="28"/>
    </location>
</feature>
<keyword evidence="1" id="KW-0472">Membrane</keyword>
<feature type="transmembrane region" description="Helical" evidence="1">
    <location>
        <begin position="48"/>
        <end position="69"/>
    </location>
</feature>
<feature type="transmembrane region" description="Helical" evidence="1">
    <location>
        <begin position="199"/>
        <end position="221"/>
    </location>
</feature>
<keyword evidence="1" id="KW-0812">Transmembrane</keyword>
<evidence type="ECO:0000313" key="2">
    <source>
        <dbReference type="EMBL" id="PHU36742.1"/>
    </source>
</evidence>
<feature type="transmembrane region" description="Helical" evidence="1">
    <location>
        <begin position="158"/>
        <end position="179"/>
    </location>
</feature>
<organism evidence="2 3">
    <name type="scientific">Agathobacter ruminis</name>
    <dbReference type="NCBI Taxonomy" id="1712665"/>
    <lineage>
        <taxon>Bacteria</taxon>
        <taxon>Bacillati</taxon>
        <taxon>Bacillota</taxon>
        <taxon>Clostridia</taxon>
        <taxon>Lachnospirales</taxon>
        <taxon>Lachnospiraceae</taxon>
        <taxon>Agathobacter</taxon>
    </lineage>
</organism>
<dbReference type="Proteomes" id="UP000224563">
    <property type="component" value="Unassembled WGS sequence"/>
</dbReference>
<keyword evidence="3" id="KW-1185">Reference proteome</keyword>
<evidence type="ECO:0000313" key="3">
    <source>
        <dbReference type="Proteomes" id="UP000224563"/>
    </source>
</evidence>
<feature type="transmembrane region" description="Helical" evidence="1">
    <location>
        <begin position="124"/>
        <end position="146"/>
    </location>
</feature>
<gene>
    <name evidence="2" type="ORF">CSX02_11245</name>
</gene>
<name>A0A2G3E0D4_9FIRM</name>
<reference evidence="2 3" key="1">
    <citation type="submission" date="2017-10" db="EMBL/GenBank/DDBJ databases">
        <title>Resolving the taxonomy of Roseburia spp., Eubacterium rectale and Agathobacter spp. through phylogenomic analysis.</title>
        <authorList>
            <person name="Sheridan P.O."/>
            <person name="Walker A.W."/>
            <person name="Duncan S.H."/>
            <person name="Scott K.P."/>
            <person name="Toole P.W.O."/>
            <person name="Luis P."/>
            <person name="Flint H.J."/>
        </authorList>
    </citation>
    <scope>NUCLEOTIDE SEQUENCE [LARGE SCALE GENOMIC DNA]</scope>
    <source>
        <strain evidence="2 3">JK623</strain>
    </source>
</reference>